<organism evidence="1 2">
    <name type="scientific">Candidatus Thiomargarita nelsonii</name>
    <dbReference type="NCBI Taxonomy" id="1003181"/>
    <lineage>
        <taxon>Bacteria</taxon>
        <taxon>Pseudomonadati</taxon>
        <taxon>Pseudomonadota</taxon>
        <taxon>Gammaproteobacteria</taxon>
        <taxon>Thiotrichales</taxon>
        <taxon>Thiotrichaceae</taxon>
        <taxon>Thiomargarita</taxon>
    </lineage>
</organism>
<dbReference type="InterPro" id="IPR036909">
    <property type="entry name" value="Cyt_c-like_dom_sf"/>
</dbReference>
<gene>
    <name evidence="1" type="ORF">PN36_01330</name>
</gene>
<reference evidence="1 2" key="1">
    <citation type="journal article" date="2016" name="Front. Microbiol.">
        <title>Single-Cell (Meta-)Genomics of a Dimorphic Candidatus Thiomargarita nelsonii Reveals Genomic Plasticity.</title>
        <authorList>
            <person name="Flood B.E."/>
            <person name="Fliss P."/>
            <person name="Jones D.S."/>
            <person name="Dick G.J."/>
            <person name="Jain S."/>
            <person name="Kaster A.K."/>
            <person name="Winkel M."/>
            <person name="Mussmann M."/>
            <person name="Bailey J."/>
        </authorList>
    </citation>
    <scope>NUCLEOTIDE SEQUENCE [LARGE SCALE GENOMIC DNA]</scope>
    <source>
        <strain evidence="1">Hydrate Ridge</strain>
    </source>
</reference>
<dbReference type="GO" id="GO:0020037">
    <property type="term" value="F:heme binding"/>
    <property type="evidence" value="ECO:0007669"/>
    <property type="project" value="InterPro"/>
</dbReference>
<dbReference type="EMBL" id="JSZA02000003">
    <property type="protein sequence ID" value="TGO03736.1"/>
    <property type="molecule type" value="Genomic_DNA"/>
</dbReference>
<evidence type="ECO:0000313" key="1">
    <source>
        <dbReference type="EMBL" id="TGO03736.1"/>
    </source>
</evidence>
<dbReference type="AlphaFoldDB" id="A0A4E0RLG5"/>
<keyword evidence="2" id="KW-1185">Reference proteome</keyword>
<protein>
    <recommendedName>
        <fullName evidence="3">Green heme protein</fullName>
    </recommendedName>
</protein>
<dbReference type="GO" id="GO:0009055">
    <property type="term" value="F:electron transfer activity"/>
    <property type="evidence" value="ECO:0007669"/>
    <property type="project" value="InterPro"/>
</dbReference>
<name>A0A4E0RLG5_9GAMM</name>
<dbReference type="Proteomes" id="UP000030428">
    <property type="component" value="Unassembled WGS sequence"/>
</dbReference>
<proteinExistence type="predicted"/>
<accession>A0A4E0RLG5</accession>
<sequence>MDEIGDGVKEEMTAVERGKQLHNDNCLRCHGSDVYTRRHRRIRTYAGLINHVQRCATNLNKQWWEDEVADVADYMDAEFYFFGGPKK</sequence>
<evidence type="ECO:0000313" key="2">
    <source>
        <dbReference type="Proteomes" id="UP000030428"/>
    </source>
</evidence>
<dbReference type="SUPFAM" id="SSF46626">
    <property type="entry name" value="Cytochrome c"/>
    <property type="match status" value="1"/>
</dbReference>
<comment type="caution">
    <text evidence="1">The sequence shown here is derived from an EMBL/GenBank/DDBJ whole genome shotgun (WGS) entry which is preliminary data.</text>
</comment>
<evidence type="ECO:0008006" key="3">
    <source>
        <dbReference type="Google" id="ProtNLM"/>
    </source>
</evidence>